<dbReference type="AlphaFoldDB" id="A0A1I7RVX9"/>
<dbReference type="EMBL" id="CAJFCV020000002">
    <property type="protein sequence ID" value="CAG9094855.1"/>
    <property type="molecule type" value="Genomic_DNA"/>
</dbReference>
<evidence type="ECO:0000259" key="2">
    <source>
        <dbReference type="PROSITE" id="PS51183"/>
    </source>
</evidence>
<gene>
    <name evidence="4" type="ORF">BXYJ_LOCUS3516</name>
</gene>
<feature type="region of interest" description="Disordered" evidence="1">
    <location>
        <begin position="1044"/>
        <end position="1077"/>
    </location>
</feature>
<accession>A0A1I7RVX9</accession>
<dbReference type="Proteomes" id="UP000659654">
    <property type="component" value="Unassembled WGS sequence"/>
</dbReference>
<feature type="domain" description="JmjN" evidence="2">
    <location>
        <begin position="67"/>
        <end position="110"/>
    </location>
</feature>
<reference evidence="4" key="2">
    <citation type="submission" date="2020-09" db="EMBL/GenBank/DDBJ databases">
        <authorList>
            <person name="Kikuchi T."/>
        </authorList>
    </citation>
    <scope>NUCLEOTIDE SEQUENCE</scope>
    <source>
        <strain evidence="4">Ka4C1</strain>
    </source>
</reference>
<feature type="compositionally biased region" description="Basic residues" evidence="1">
    <location>
        <begin position="1060"/>
        <end position="1069"/>
    </location>
</feature>
<dbReference type="GO" id="GO:0000785">
    <property type="term" value="C:chromatin"/>
    <property type="evidence" value="ECO:0007669"/>
    <property type="project" value="TreeGrafter"/>
</dbReference>
<dbReference type="GO" id="GO:0005634">
    <property type="term" value="C:nucleus"/>
    <property type="evidence" value="ECO:0007669"/>
    <property type="project" value="TreeGrafter"/>
</dbReference>
<feature type="compositionally biased region" description="Basic residues" evidence="1">
    <location>
        <begin position="915"/>
        <end position="925"/>
    </location>
</feature>
<feature type="region of interest" description="Disordered" evidence="1">
    <location>
        <begin position="879"/>
        <end position="932"/>
    </location>
</feature>
<feature type="domain" description="JmjC" evidence="3">
    <location>
        <begin position="208"/>
        <end position="373"/>
    </location>
</feature>
<dbReference type="OrthoDB" id="1678912at2759"/>
<evidence type="ECO:0000313" key="7">
    <source>
        <dbReference type="WBParaSite" id="BXY_0489200.1"/>
    </source>
</evidence>
<feature type="compositionally biased region" description="Polar residues" evidence="1">
    <location>
        <begin position="18"/>
        <end position="38"/>
    </location>
</feature>
<dbReference type="GO" id="GO:0032454">
    <property type="term" value="F:histone H3K9 demethylase activity"/>
    <property type="evidence" value="ECO:0007669"/>
    <property type="project" value="TreeGrafter"/>
</dbReference>
<dbReference type="GO" id="GO:0051864">
    <property type="term" value="F:histone H3K36 demethylase activity"/>
    <property type="evidence" value="ECO:0007669"/>
    <property type="project" value="TreeGrafter"/>
</dbReference>
<feature type="region of interest" description="Disordered" evidence="1">
    <location>
        <begin position="1"/>
        <end position="43"/>
    </location>
</feature>
<evidence type="ECO:0000313" key="6">
    <source>
        <dbReference type="Proteomes" id="UP000659654"/>
    </source>
</evidence>
<evidence type="ECO:0000259" key="3">
    <source>
        <dbReference type="PROSITE" id="PS51184"/>
    </source>
</evidence>
<protein>
    <submittedName>
        <fullName evidence="4">(pine wood nematode) hypothetical protein</fullName>
    </submittedName>
</protein>
<dbReference type="WBParaSite" id="BXY_0489200.1">
    <property type="protein sequence ID" value="BXY_0489200.1"/>
    <property type="gene ID" value="BXY_0489200"/>
</dbReference>
<evidence type="ECO:0000256" key="1">
    <source>
        <dbReference type="SAM" id="MobiDB-lite"/>
    </source>
</evidence>
<dbReference type="PROSITE" id="PS51183">
    <property type="entry name" value="JMJN"/>
    <property type="match status" value="1"/>
</dbReference>
<sequence>MDRPYTPCFSPELPYCEPSTSRIPTSPHQEPIVDNSSSDESKDGVKFHEKETVFQNEPWINTGTQAIKVYRPTYEEMADFEAYIRKIEMDGAHKASGVCKVIPPQRWLDENRPKMLYEKVRKIRLKRALKVNILKVAGAGKVYRQENNDIDFTDEAFTVEDFAESANKSMKIPENRDIKLKEIEFWETLDDKKEYGLYGADVEDTLFSDEIADWNINKIDRLLSEFTKDIEIAGVTSPYLYFGAPDTTFSWHVEDVDLYSINYHHFGEPKFWYAIPSGESSRFERLCYQLYREELGGICKTFIRHKICIINPQVLKDHNIPYGCIPQYPGEFIITFPRGYHMGFNLGFNCNEAINFATERWFPYGLTAKMCDCNPNVAVRLQIDSFYSAYMRSHKKPFGYKSPLESMATAGNNNSFFNDVENRYKYLEKLESVDMFRRKFDEEVRFNERNGMIYPYCAVCQYFTPPNKAIAKQIPATSLDLCTRLVQRKFYGDEHKIVQDALRQCSICKLKVHIRCSSNGGTENFWLCDPCRIYTDIRNRKADPNRAYVCCEWCFTRGGALVQLLLFDEGTVIGATQHEKRFVHIVCAAANRFAWLARTSSDAIMACAYISPREHPTGREFKLLSEKILTPTRYANHNEYVNHSPFYFHGNAAENHCALCKEALTDGIVVKCNVCAMENCNESVRKMNVKPVGSDKQTLDGTASPQDEAISGLNNNVPVFHPTCAKLCDFQLILRDFPDVLVAICPRHNSENTDRSSLSCLRDGQVVYDKQEDGNFIKMEVVFKAPRENLLVKNLKNEEKRISVNDVQQCQCSEQACEGIHKLWNMLKIPKSPTSEETEWVYLVRKLHPFTYTCTTNGKTIENIERETLYTTAEMGALQRQEAGEVDDIPTDSDDSDAGMHSESSDGEFEEEPKKKRPKTQRSQKKTNLGNSTGNYCASGKINYCVSQDSTPYNSAVKNNYNFALKRSNYNSGLKVSNFNDKIESMPKLKPMAPAIAADIQKKLDDLLKIVKERHIPQERIWDYISKNPGLLGKMARMFDERRETSINETPPKIDEHPVEKKKRGRPRKQPAEESVKETRKINVEQILQTYQSFQIEIEPIQPALVQRMLHPLRKALYNSSKRRRGGNGSSGLQHKPIQGEVPTVEAVFIRRAGTAPLATAAEEGLRGRAGVEVCGGPHRRPGRRGEAVVFRRQLSNLERRECQRPPDFYTRYLRLQLFQQLFCNCRPLQRHLFWVIRSV</sequence>
<dbReference type="PROSITE" id="PS51184">
    <property type="entry name" value="JMJC"/>
    <property type="match status" value="1"/>
</dbReference>
<dbReference type="EMBL" id="CAJFDI010000002">
    <property type="protein sequence ID" value="CAD5214411.1"/>
    <property type="molecule type" value="Genomic_DNA"/>
</dbReference>
<organism evidence="5 7">
    <name type="scientific">Bursaphelenchus xylophilus</name>
    <name type="common">Pinewood nematode worm</name>
    <name type="synonym">Aphelenchoides xylophilus</name>
    <dbReference type="NCBI Taxonomy" id="6326"/>
    <lineage>
        <taxon>Eukaryota</taxon>
        <taxon>Metazoa</taxon>
        <taxon>Ecdysozoa</taxon>
        <taxon>Nematoda</taxon>
        <taxon>Chromadorea</taxon>
        <taxon>Rhabditida</taxon>
        <taxon>Tylenchina</taxon>
        <taxon>Tylenchomorpha</taxon>
        <taxon>Aphelenchoidea</taxon>
        <taxon>Aphelenchoididae</taxon>
        <taxon>Bursaphelenchus</taxon>
    </lineage>
</organism>
<feature type="compositionally biased region" description="Basic and acidic residues" evidence="1">
    <location>
        <begin position="1044"/>
        <end position="1059"/>
    </location>
</feature>
<dbReference type="PANTHER" id="PTHR10694:SF7">
    <property type="entry name" value="[HISTONE H3]-TRIMETHYL-L-LYSINE(9) DEMETHYLASE"/>
    <property type="match status" value="1"/>
</dbReference>
<name>A0A1I7RVX9_BURXY</name>
<evidence type="ECO:0000313" key="5">
    <source>
        <dbReference type="Proteomes" id="UP000095284"/>
    </source>
</evidence>
<dbReference type="InterPro" id="IPR003349">
    <property type="entry name" value="JmjN"/>
</dbReference>
<feature type="compositionally biased region" description="Acidic residues" evidence="1">
    <location>
        <begin position="884"/>
        <end position="897"/>
    </location>
</feature>
<dbReference type="GO" id="GO:0010468">
    <property type="term" value="P:regulation of gene expression"/>
    <property type="evidence" value="ECO:0007669"/>
    <property type="project" value="TreeGrafter"/>
</dbReference>
<dbReference type="PANTHER" id="PTHR10694">
    <property type="entry name" value="LYSINE-SPECIFIC DEMETHYLASE"/>
    <property type="match status" value="1"/>
</dbReference>
<keyword evidence="6" id="KW-1185">Reference proteome</keyword>
<dbReference type="SMART" id="SM00545">
    <property type="entry name" value="JmjN"/>
    <property type="match status" value="1"/>
</dbReference>
<dbReference type="SMR" id="A0A1I7RVX9"/>
<proteinExistence type="predicted"/>
<dbReference type="Gene3D" id="2.60.120.650">
    <property type="entry name" value="Cupin"/>
    <property type="match status" value="1"/>
</dbReference>
<dbReference type="Proteomes" id="UP000582659">
    <property type="component" value="Unassembled WGS sequence"/>
</dbReference>
<dbReference type="SUPFAM" id="SSF51197">
    <property type="entry name" value="Clavaminate synthase-like"/>
    <property type="match status" value="1"/>
</dbReference>
<reference evidence="7" key="1">
    <citation type="submission" date="2016-11" db="UniProtKB">
        <authorList>
            <consortium name="WormBaseParasite"/>
        </authorList>
    </citation>
    <scope>IDENTIFICATION</scope>
</reference>
<dbReference type="Proteomes" id="UP000095284">
    <property type="component" value="Unplaced"/>
</dbReference>
<dbReference type="Pfam" id="PF02375">
    <property type="entry name" value="JmjN"/>
    <property type="match status" value="1"/>
</dbReference>
<dbReference type="Pfam" id="PF02373">
    <property type="entry name" value="JmjC"/>
    <property type="match status" value="1"/>
</dbReference>
<dbReference type="SMART" id="SM00558">
    <property type="entry name" value="JmjC"/>
    <property type="match status" value="1"/>
</dbReference>
<evidence type="ECO:0000313" key="4">
    <source>
        <dbReference type="EMBL" id="CAD5214411.1"/>
    </source>
</evidence>
<dbReference type="InterPro" id="IPR003347">
    <property type="entry name" value="JmjC_dom"/>
</dbReference>
<dbReference type="eggNOG" id="KOG0958">
    <property type="taxonomic scope" value="Eukaryota"/>
</dbReference>